<feature type="non-terminal residue" evidence="1">
    <location>
        <position position="134"/>
    </location>
</feature>
<accession>A0ABN7X6Y8</accession>
<evidence type="ECO:0000313" key="2">
    <source>
        <dbReference type="Proteomes" id="UP000789901"/>
    </source>
</evidence>
<feature type="non-terminal residue" evidence="1">
    <location>
        <position position="1"/>
    </location>
</feature>
<name>A0ABN7X6Y8_GIGMA</name>
<evidence type="ECO:0000313" key="1">
    <source>
        <dbReference type="EMBL" id="CAG8849658.1"/>
    </source>
</evidence>
<reference evidence="1 2" key="1">
    <citation type="submission" date="2021-06" db="EMBL/GenBank/DDBJ databases">
        <authorList>
            <person name="Kallberg Y."/>
            <person name="Tangrot J."/>
            <person name="Rosling A."/>
        </authorList>
    </citation>
    <scope>NUCLEOTIDE SEQUENCE [LARGE SCALE GENOMIC DNA]</scope>
    <source>
        <strain evidence="1 2">120-4 pot B 10/14</strain>
    </source>
</reference>
<dbReference type="EMBL" id="CAJVQB010097392">
    <property type="protein sequence ID" value="CAG8849658.1"/>
    <property type="molecule type" value="Genomic_DNA"/>
</dbReference>
<gene>
    <name evidence="1" type="ORF">GMARGA_LOCUS39817</name>
</gene>
<proteinExistence type="predicted"/>
<dbReference type="Proteomes" id="UP000789901">
    <property type="component" value="Unassembled WGS sequence"/>
</dbReference>
<protein>
    <submittedName>
        <fullName evidence="1">31681_t:CDS:1</fullName>
    </submittedName>
</protein>
<keyword evidence="2" id="KW-1185">Reference proteome</keyword>
<comment type="caution">
    <text evidence="1">The sequence shown here is derived from an EMBL/GenBank/DDBJ whole genome shotgun (WGS) entry which is preliminary data.</text>
</comment>
<organism evidence="1 2">
    <name type="scientific">Gigaspora margarita</name>
    <dbReference type="NCBI Taxonomy" id="4874"/>
    <lineage>
        <taxon>Eukaryota</taxon>
        <taxon>Fungi</taxon>
        <taxon>Fungi incertae sedis</taxon>
        <taxon>Mucoromycota</taxon>
        <taxon>Glomeromycotina</taxon>
        <taxon>Glomeromycetes</taxon>
        <taxon>Diversisporales</taxon>
        <taxon>Gigasporaceae</taxon>
        <taxon>Gigaspora</taxon>
    </lineage>
</organism>
<sequence length="134" mass="15558">ILHSSNPTIHLRVSGDGRNTGSKIKHIMITFMILNNINNHHHADHYYTTVFYPGAEKYNILTINLGINCANSQYFCLWYECAKEQYSNLNQNWCISKNMEKIAKDYKSFHKVRGTCLWNSTPLCGNDKMKVLQQ</sequence>